<dbReference type="EMBL" id="CAJNDS010002260">
    <property type="protein sequence ID" value="CAE7398382.1"/>
    <property type="molecule type" value="Genomic_DNA"/>
</dbReference>
<proteinExistence type="predicted"/>
<evidence type="ECO:0008006" key="5">
    <source>
        <dbReference type="Google" id="ProtNLM"/>
    </source>
</evidence>
<dbReference type="Proteomes" id="UP000604046">
    <property type="component" value="Unassembled WGS sequence"/>
</dbReference>
<feature type="region of interest" description="Disordered" evidence="1">
    <location>
        <begin position="1"/>
        <end position="20"/>
    </location>
</feature>
<keyword evidence="2" id="KW-0812">Transmembrane</keyword>
<feature type="compositionally biased region" description="Basic and acidic residues" evidence="1">
    <location>
        <begin position="9"/>
        <end position="18"/>
    </location>
</feature>
<accession>A0A812QQ80</accession>
<keyword evidence="2" id="KW-0472">Membrane</keyword>
<evidence type="ECO:0000256" key="2">
    <source>
        <dbReference type="SAM" id="Phobius"/>
    </source>
</evidence>
<feature type="transmembrane region" description="Helical" evidence="2">
    <location>
        <begin position="91"/>
        <end position="109"/>
    </location>
</feature>
<dbReference type="AlphaFoldDB" id="A0A812QQ80"/>
<keyword evidence="2" id="KW-1133">Transmembrane helix</keyword>
<organism evidence="3 4">
    <name type="scientific">Symbiodinium natans</name>
    <dbReference type="NCBI Taxonomy" id="878477"/>
    <lineage>
        <taxon>Eukaryota</taxon>
        <taxon>Sar</taxon>
        <taxon>Alveolata</taxon>
        <taxon>Dinophyceae</taxon>
        <taxon>Suessiales</taxon>
        <taxon>Symbiodiniaceae</taxon>
        <taxon>Symbiodinium</taxon>
    </lineage>
</organism>
<reference evidence="3" key="1">
    <citation type="submission" date="2021-02" db="EMBL/GenBank/DDBJ databases">
        <authorList>
            <person name="Dougan E. K."/>
            <person name="Rhodes N."/>
            <person name="Thang M."/>
            <person name="Chan C."/>
        </authorList>
    </citation>
    <scope>NUCLEOTIDE SEQUENCE</scope>
</reference>
<protein>
    <recommendedName>
        <fullName evidence="5">TIR domain-containing protein</fullName>
    </recommendedName>
</protein>
<sequence length="570" mass="64007">MSAQAWDLPPHERSRESGEDSVVATTIGAPALAAPPELDSTQTDDSQLLLPTVPVIRPRALHLSLRCLRRAYGLCALFYCWPLGRRALKSMVFLFLWNAFLLVSMALWLGMPWTYTWVMVLACFLLVMCVLAPLYFSIVVRRSDWELTWEPFNVHMSSSGVLLEIAPWLPSRFRPEIETVEDEVWELLPLPLPKDQVPASPVLKITPENVDYKEPVRLLVPCCRGASRVWRSTQSRWEEVEAVFGAGYLEVYLSHFCLLVAGQDPSAEMSVKLVCFWQRSNSVAKLVFLEDGCQKCDRALTAMQGHPEILGSFVRCMPEPVIQCDSDSHVRIMQNNQAVQSVQLGLGKPPQISKAIIVASSTSCEVSLVVDGMIRTYTFWDPSHSQSMSPSAPHRDVGRGTGSRRNPHVLRPGPLRSDPSRQRAQYRVHLMLSGRFNTDLNKTRIRDLNSALQQRGVPTFMVRAMPGDDFGPMTMAGLYFAKMMVAVCTNDYGEMTGAGYETYHELSYAWKHHLPIIPVRLCDPYPPEPPGDEGKAQNSFVLSCSQIYIDARSMSTEELADQINNVWLAS</sequence>
<gene>
    <name evidence="3" type="ORF">SNAT2548_LOCUS21691</name>
</gene>
<feature type="transmembrane region" description="Helical" evidence="2">
    <location>
        <begin position="115"/>
        <end position="136"/>
    </location>
</feature>
<comment type="caution">
    <text evidence="3">The sequence shown here is derived from an EMBL/GenBank/DDBJ whole genome shotgun (WGS) entry which is preliminary data.</text>
</comment>
<evidence type="ECO:0000256" key="1">
    <source>
        <dbReference type="SAM" id="MobiDB-lite"/>
    </source>
</evidence>
<name>A0A812QQ80_9DINO</name>
<keyword evidence="4" id="KW-1185">Reference proteome</keyword>
<evidence type="ECO:0000313" key="4">
    <source>
        <dbReference type="Proteomes" id="UP000604046"/>
    </source>
</evidence>
<evidence type="ECO:0000313" key="3">
    <source>
        <dbReference type="EMBL" id="CAE7398382.1"/>
    </source>
</evidence>
<feature type="region of interest" description="Disordered" evidence="1">
    <location>
        <begin position="383"/>
        <end position="422"/>
    </location>
</feature>